<reference evidence="2" key="1">
    <citation type="journal article" date="2019" name="Int. J. Syst. Evol. Microbiol.">
        <title>The Global Catalogue of Microorganisms (GCM) 10K type strain sequencing project: providing services to taxonomists for standard genome sequencing and annotation.</title>
        <authorList>
            <consortium name="The Broad Institute Genomics Platform"/>
            <consortium name="The Broad Institute Genome Sequencing Center for Infectious Disease"/>
            <person name="Wu L."/>
            <person name="Ma J."/>
        </authorList>
    </citation>
    <scope>NUCLEOTIDE SEQUENCE [LARGE SCALE GENOMIC DNA]</scope>
    <source>
        <strain evidence="2">JCM 18326</strain>
    </source>
</reference>
<evidence type="ECO:0008006" key="3">
    <source>
        <dbReference type="Google" id="ProtNLM"/>
    </source>
</evidence>
<comment type="caution">
    <text evidence="1">The sequence shown here is derived from an EMBL/GenBank/DDBJ whole genome shotgun (WGS) entry which is preliminary data.</text>
</comment>
<dbReference type="Proteomes" id="UP001500298">
    <property type="component" value="Unassembled WGS sequence"/>
</dbReference>
<name>A0ABP9DMU5_9BACT</name>
<dbReference type="RefSeq" id="WP_345374203.1">
    <property type="nucleotide sequence ID" value="NZ_BAABJX010000056.1"/>
</dbReference>
<dbReference type="EMBL" id="BAABJX010000056">
    <property type="protein sequence ID" value="GAA4847401.1"/>
    <property type="molecule type" value="Genomic_DNA"/>
</dbReference>
<keyword evidence="2" id="KW-1185">Reference proteome</keyword>
<evidence type="ECO:0000313" key="2">
    <source>
        <dbReference type="Proteomes" id="UP001500298"/>
    </source>
</evidence>
<sequence length="306" mass="36162">MANHKKYIHRMVELIHLLNTKGITTAEYTEKYGRHRNQFIEDREMIAEIYLPATIISKVESGRQKRFFLSRSEQALEREAIRDDMALMQQFLEPLKQEDPIRYERLRKRMEWLINDTALLPHHSFFFVDHIQYTIRKQCRIQLYNYRHNSSDQPKDYLLEPIKLTTANQQLYALDVEAGICKNYKLSRVGSLEPTTIPCSEQHLYQDKFHDAFGWSCDAGQEINISFHMSETAYRLLCEEFEEAKQYVQKLRKGLLFDSEYQFKGPVAGVEAVGRFILGLSRHIGEIQPSKFKEELKKLISEDIFL</sequence>
<evidence type="ECO:0000313" key="1">
    <source>
        <dbReference type="EMBL" id="GAA4847401.1"/>
    </source>
</evidence>
<organism evidence="1 2">
    <name type="scientific">Algivirga pacifica</name>
    <dbReference type="NCBI Taxonomy" id="1162670"/>
    <lineage>
        <taxon>Bacteria</taxon>
        <taxon>Pseudomonadati</taxon>
        <taxon>Bacteroidota</taxon>
        <taxon>Cytophagia</taxon>
        <taxon>Cytophagales</taxon>
        <taxon>Flammeovirgaceae</taxon>
        <taxon>Algivirga</taxon>
    </lineage>
</organism>
<accession>A0ABP9DMU5</accession>
<proteinExistence type="predicted"/>
<protein>
    <recommendedName>
        <fullName evidence="3">WYL domain-containing protein</fullName>
    </recommendedName>
</protein>
<gene>
    <name evidence="1" type="ORF">GCM10023331_35190</name>
</gene>